<evidence type="ECO:0000313" key="2">
    <source>
        <dbReference type="Proteomes" id="UP000011518"/>
    </source>
</evidence>
<evidence type="ECO:0000313" key="1">
    <source>
        <dbReference type="EMBL" id="ELW62069.1"/>
    </source>
</evidence>
<accession>L9KHV9</accession>
<dbReference type="Proteomes" id="UP000011518">
    <property type="component" value="Unassembled WGS sequence"/>
</dbReference>
<keyword evidence="2" id="KW-1185">Reference proteome</keyword>
<name>L9KHV9_TUPCH</name>
<protein>
    <submittedName>
        <fullName evidence="1">Uncharacterized protein</fullName>
    </submittedName>
</protein>
<gene>
    <name evidence="1" type="ORF">TREES_T100019523</name>
</gene>
<sequence length="110" mass="12511">MYWILTVMKFQQLSLVDSSSSSWRPQEPEDLVQSDPGLPYSGKSNWYQTQCVFQAYIPESGELGARTIGEGWGKWVLGPLGKDDRRYQRFGLYQEELQSVAPETCGTVEP</sequence>
<organism evidence="1 2">
    <name type="scientific">Tupaia chinensis</name>
    <name type="common">Chinese tree shrew</name>
    <name type="synonym">Tupaia belangeri chinensis</name>
    <dbReference type="NCBI Taxonomy" id="246437"/>
    <lineage>
        <taxon>Eukaryota</taxon>
        <taxon>Metazoa</taxon>
        <taxon>Chordata</taxon>
        <taxon>Craniata</taxon>
        <taxon>Vertebrata</taxon>
        <taxon>Euteleostomi</taxon>
        <taxon>Mammalia</taxon>
        <taxon>Eutheria</taxon>
        <taxon>Euarchontoglires</taxon>
        <taxon>Scandentia</taxon>
        <taxon>Tupaiidae</taxon>
        <taxon>Tupaia</taxon>
    </lineage>
</organism>
<proteinExistence type="predicted"/>
<dbReference type="EMBL" id="KB320841">
    <property type="protein sequence ID" value="ELW62069.1"/>
    <property type="molecule type" value="Genomic_DNA"/>
</dbReference>
<reference evidence="2" key="2">
    <citation type="journal article" date="2013" name="Nat. Commun.">
        <title>Genome of the Chinese tree shrew.</title>
        <authorList>
            <person name="Fan Y."/>
            <person name="Huang Z.Y."/>
            <person name="Cao C.C."/>
            <person name="Chen C.S."/>
            <person name="Chen Y.X."/>
            <person name="Fan D.D."/>
            <person name="He J."/>
            <person name="Hou H.L."/>
            <person name="Hu L."/>
            <person name="Hu X.T."/>
            <person name="Jiang X.T."/>
            <person name="Lai R."/>
            <person name="Lang Y.S."/>
            <person name="Liang B."/>
            <person name="Liao S.G."/>
            <person name="Mu D."/>
            <person name="Ma Y.Y."/>
            <person name="Niu Y.Y."/>
            <person name="Sun X.Q."/>
            <person name="Xia J.Q."/>
            <person name="Xiao J."/>
            <person name="Xiong Z.Q."/>
            <person name="Xu L."/>
            <person name="Yang L."/>
            <person name="Zhang Y."/>
            <person name="Zhao W."/>
            <person name="Zhao X.D."/>
            <person name="Zheng Y.T."/>
            <person name="Zhou J.M."/>
            <person name="Zhu Y.B."/>
            <person name="Zhang G.J."/>
            <person name="Wang J."/>
            <person name="Yao Y.G."/>
        </authorList>
    </citation>
    <scope>NUCLEOTIDE SEQUENCE [LARGE SCALE GENOMIC DNA]</scope>
</reference>
<dbReference type="AlphaFoldDB" id="L9KHV9"/>
<dbReference type="InParanoid" id="L9KHV9"/>
<reference evidence="2" key="1">
    <citation type="submission" date="2012-07" db="EMBL/GenBank/DDBJ databases">
        <title>Genome of the Chinese tree shrew, a rising model animal genetically related to primates.</title>
        <authorList>
            <person name="Zhang G."/>
            <person name="Fan Y."/>
            <person name="Yao Y."/>
            <person name="Huang Z."/>
        </authorList>
    </citation>
    <scope>NUCLEOTIDE SEQUENCE [LARGE SCALE GENOMIC DNA]</scope>
</reference>